<dbReference type="Gene3D" id="1.10.150.650">
    <property type="match status" value="1"/>
</dbReference>
<dbReference type="PATRIC" id="fig|411473.3.peg.2429"/>
<dbReference type="InterPro" id="IPR003141">
    <property type="entry name" value="Pol/His_phosphatase_N"/>
</dbReference>
<dbReference type="CDD" id="cd07438">
    <property type="entry name" value="PHP_HisPPase_AMP"/>
    <property type="match status" value="1"/>
</dbReference>
<dbReference type="GO" id="GO:0035312">
    <property type="term" value="F:5'-3' DNA exonuclease activity"/>
    <property type="evidence" value="ECO:0007669"/>
    <property type="project" value="TreeGrafter"/>
</dbReference>
<comment type="caution">
    <text evidence="2">The sequence shown here is derived from an EMBL/GenBank/DDBJ whole genome shotgun (WGS) entry which is preliminary data.</text>
</comment>
<dbReference type="PANTHER" id="PTHR42924">
    <property type="entry name" value="EXONUCLEASE"/>
    <property type="match status" value="1"/>
</dbReference>
<evidence type="ECO:0000313" key="2">
    <source>
        <dbReference type="EMBL" id="ERJ89959.1"/>
    </source>
</evidence>
<gene>
    <name evidence="2" type="ORF">RUMCAL_02894</name>
</gene>
<accession>U2LKD3</accession>
<dbReference type="AlphaFoldDB" id="U2LKD3"/>
<dbReference type="InterPro" id="IPR004013">
    <property type="entry name" value="PHP_dom"/>
</dbReference>
<dbReference type="InterPro" id="IPR052018">
    <property type="entry name" value="PHP_domain"/>
</dbReference>
<dbReference type="RefSeq" id="WP_021681081.1">
    <property type="nucleotide sequence ID" value="NZ_KI260329.1"/>
</dbReference>
<proteinExistence type="predicted"/>
<dbReference type="OrthoDB" id="9804333at2"/>
<dbReference type="Pfam" id="PF02811">
    <property type="entry name" value="PHP"/>
    <property type="match status" value="1"/>
</dbReference>
<dbReference type="STRING" id="411473.RUMCAL_02894"/>
<dbReference type="Proteomes" id="UP000016662">
    <property type="component" value="Unassembled WGS sequence"/>
</dbReference>
<reference evidence="2 3" key="1">
    <citation type="submission" date="2013-07" db="EMBL/GenBank/DDBJ databases">
        <authorList>
            <person name="Weinstock G."/>
            <person name="Sodergren E."/>
            <person name="Wylie T."/>
            <person name="Fulton L."/>
            <person name="Fulton R."/>
            <person name="Fronick C."/>
            <person name="O'Laughlin M."/>
            <person name="Godfrey J."/>
            <person name="Miner T."/>
            <person name="Herter B."/>
            <person name="Appelbaum E."/>
            <person name="Cordes M."/>
            <person name="Lek S."/>
            <person name="Wollam A."/>
            <person name="Pepin K.H."/>
            <person name="Palsikar V.B."/>
            <person name="Mitreva M."/>
            <person name="Wilson R.K."/>
        </authorList>
    </citation>
    <scope>NUCLEOTIDE SEQUENCE [LARGE SCALE GENOMIC DNA]</scope>
    <source>
        <strain evidence="2 3">ATCC 27760</strain>
    </source>
</reference>
<dbReference type="PANTHER" id="PTHR42924:SF3">
    <property type="entry name" value="POLYMERASE_HISTIDINOL PHOSPHATASE N-TERMINAL DOMAIN-CONTAINING PROTEIN"/>
    <property type="match status" value="1"/>
</dbReference>
<evidence type="ECO:0000313" key="3">
    <source>
        <dbReference type="Proteomes" id="UP000016662"/>
    </source>
</evidence>
<dbReference type="Gene3D" id="3.20.20.140">
    <property type="entry name" value="Metal-dependent hydrolases"/>
    <property type="match status" value="1"/>
</dbReference>
<feature type="domain" description="Polymerase/histidinol phosphatase N-terminal" evidence="1">
    <location>
        <begin position="2"/>
        <end position="67"/>
    </location>
</feature>
<organism evidence="2 3">
    <name type="scientific">Ruminococcus callidus ATCC 27760</name>
    <dbReference type="NCBI Taxonomy" id="411473"/>
    <lineage>
        <taxon>Bacteria</taxon>
        <taxon>Bacillati</taxon>
        <taxon>Bacillota</taxon>
        <taxon>Clostridia</taxon>
        <taxon>Eubacteriales</taxon>
        <taxon>Oscillospiraceae</taxon>
        <taxon>Ruminococcus</taxon>
    </lineage>
</organism>
<name>U2LKD3_9FIRM</name>
<protein>
    <submittedName>
        <fullName evidence="2">PHP domain protein</fullName>
    </submittedName>
</protein>
<dbReference type="SMART" id="SM00481">
    <property type="entry name" value="POLIIIAc"/>
    <property type="match status" value="1"/>
</dbReference>
<dbReference type="HOGENOM" id="CLU_067347_1_0_9"/>
<dbReference type="eggNOG" id="COG0613">
    <property type="taxonomic scope" value="Bacteria"/>
</dbReference>
<dbReference type="EMBL" id="AWVF01000368">
    <property type="protein sequence ID" value="ERJ89959.1"/>
    <property type="molecule type" value="Genomic_DNA"/>
</dbReference>
<dbReference type="InterPro" id="IPR016195">
    <property type="entry name" value="Pol/histidinol_Pase-like"/>
</dbReference>
<keyword evidence="3" id="KW-1185">Reference proteome</keyword>
<sequence length="286" mass="31231">MIDLHMHTTCSDGQFSPEETMRMAHEAGVTVAAVTDHDTASGISRARAAAEQYGMTFFSGIEISVQGEKELHILGYGIQPENAALQAFCKRHAADRKERCGKMLEYLHGHGVQITLDDVRRCNDGKTSGRPHFARTLVELGYASSVQDAFEKYLTTPEFYAKVERPKPTPEEGIGVIQNAGGVAVLAHPHQLKLENDALEAMVVRLKAAGLQGIEAYYSRHTPSQTQFYLHLAEKYDLLYTCGSDYHGPVIKPDIALGTGISNNLGICDEKIPERLSAAIAAKCSA</sequence>
<evidence type="ECO:0000259" key="1">
    <source>
        <dbReference type="SMART" id="SM00481"/>
    </source>
</evidence>
<dbReference type="SUPFAM" id="SSF89550">
    <property type="entry name" value="PHP domain-like"/>
    <property type="match status" value="1"/>
</dbReference>
<dbReference type="GO" id="GO:0004534">
    <property type="term" value="F:5'-3' RNA exonuclease activity"/>
    <property type="evidence" value="ECO:0007669"/>
    <property type="project" value="TreeGrafter"/>
</dbReference>